<dbReference type="InterPro" id="IPR004045">
    <property type="entry name" value="Glutathione_S-Trfase_N"/>
</dbReference>
<dbReference type="SUPFAM" id="SSF52833">
    <property type="entry name" value="Thioredoxin-like"/>
    <property type="match status" value="1"/>
</dbReference>
<dbReference type="SFLD" id="SFLDG00358">
    <property type="entry name" value="Main_(cytGST)"/>
    <property type="match status" value="1"/>
</dbReference>
<dbReference type="InterPro" id="IPR036249">
    <property type="entry name" value="Thioredoxin-like_sf"/>
</dbReference>
<evidence type="ECO:0000259" key="1">
    <source>
        <dbReference type="PROSITE" id="PS50404"/>
    </source>
</evidence>
<dbReference type="Pfam" id="PF00043">
    <property type="entry name" value="GST_C"/>
    <property type="match status" value="1"/>
</dbReference>
<feature type="domain" description="GST C-terminal" evidence="2">
    <location>
        <begin position="87"/>
        <end position="203"/>
    </location>
</feature>
<organism evidence="4 5">
    <name type="scientific">Paraburkholderia tropica</name>
    <dbReference type="NCBI Taxonomy" id="92647"/>
    <lineage>
        <taxon>Bacteria</taxon>
        <taxon>Pseudomonadati</taxon>
        <taxon>Pseudomonadota</taxon>
        <taxon>Betaproteobacteria</taxon>
        <taxon>Burkholderiales</taxon>
        <taxon>Burkholderiaceae</taxon>
        <taxon>Paraburkholderia</taxon>
    </lineage>
</organism>
<dbReference type="RefSeq" id="WP_065058620.1">
    <property type="nucleotide sequence ID" value="NZ_CADFGN010000001.1"/>
</dbReference>
<dbReference type="PROSITE" id="PS50404">
    <property type="entry name" value="GST_NTER"/>
    <property type="match status" value="1"/>
</dbReference>
<dbReference type="Pfam" id="PF13409">
    <property type="entry name" value="GST_N_2"/>
    <property type="match status" value="1"/>
</dbReference>
<keyword evidence="6" id="KW-1185">Reference proteome</keyword>
<proteinExistence type="predicted"/>
<evidence type="ECO:0000313" key="3">
    <source>
        <dbReference type="EMBL" id="PXX10878.1"/>
    </source>
</evidence>
<dbReference type="OrthoDB" id="8772754at2"/>
<dbReference type="Gene3D" id="1.20.1050.10">
    <property type="match status" value="1"/>
</dbReference>
<gene>
    <name evidence="3" type="ORF">C7400_120148</name>
    <name evidence="4" type="ORF">SAMN05216550_122134</name>
</gene>
<dbReference type="SFLD" id="SFLDS00019">
    <property type="entry name" value="Glutathione_Transferase_(cytos"/>
    <property type="match status" value="1"/>
</dbReference>
<dbReference type="InterPro" id="IPR004046">
    <property type="entry name" value="GST_C"/>
</dbReference>
<accession>A0A1A5XHT3</accession>
<reference evidence="3 6" key="2">
    <citation type="submission" date="2018-05" db="EMBL/GenBank/DDBJ databases">
        <title>Genomic Encyclopedia of Type Strains, Phase IV (KMG-V): Genome sequencing to study the core and pangenomes of soil and plant-associated prokaryotes.</title>
        <authorList>
            <person name="Whitman W."/>
        </authorList>
    </citation>
    <scope>NUCLEOTIDE SEQUENCE [LARGE SCALE GENOMIC DNA]</scope>
    <source>
        <strain evidence="3 6">SIr-6563</strain>
    </source>
</reference>
<dbReference type="Proteomes" id="UP000247515">
    <property type="component" value="Unassembled WGS sequence"/>
</dbReference>
<dbReference type="PANTHER" id="PTHR44051">
    <property type="entry name" value="GLUTATHIONE S-TRANSFERASE-RELATED"/>
    <property type="match status" value="1"/>
</dbReference>
<dbReference type="PROSITE" id="PS50405">
    <property type="entry name" value="GST_CTER"/>
    <property type="match status" value="1"/>
</dbReference>
<dbReference type="InterPro" id="IPR040079">
    <property type="entry name" value="Glutathione_S-Trfase"/>
</dbReference>
<dbReference type="Gene3D" id="3.40.30.10">
    <property type="entry name" value="Glutaredoxin"/>
    <property type="match status" value="1"/>
</dbReference>
<dbReference type="NCBIfam" id="NF007831">
    <property type="entry name" value="PRK10542.1"/>
    <property type="match status" value="1"/>
</dbReference>
<dbReference type="Proteomes" id="UP000183529">
    <property type="component" value="Unassembled WGS sequence"/>
</dbReference>
<dbReference type="InterPro" id="IPR010987">
    <property type="entry name" value="Glutathione-S-Trfase_C-like"/>
</dbReference>
<dbReference type="SFLD" id="SFLDG01150">
    <property type="entry name" value="Main.1:_Beta-like"/>
    <property type="match status" value="1"/>
</dbReference>
<dbReference type="EMBL" id="FNZM01000022">
    <property type="protein sequence ID" value="SEK12797.1"/>
    <property type="molecule type" value="Genomic_DNA"/>
</dbReference>
<sequence length="203" mass="22080">MKLYYSPGACSLAAHIVARECGIPIALEKVDLATKRTQSGVDFFSINPKGNVPTLELDDGTILTEGPAILQFLADSAPEAELAPAHESMARYRLQEWLAFINSDVHKSYSPLFNPATPAEVRAERQAALGKYYAWLEEILTPQAWLLGNHFSAADAYLFTVTNWAPHVGVDLSHLPALTAFQQRVASRPHVRAALVAEGLVGG</sequence>
<dbReference type="CDD" id="cd03188">
    <property type="entry name" value="GST_C_Beta"/>
    <property type="match status" value="1"/>
</dbReference>
<dbReference type="AlphaFoldDB" id="A0A1A5XHT3"/>
<reference evidence="4 5" key="1">
    <citation type="submission" date="2016-10" db="EMBL/GenBank/DDBJ databases">
        <authorList>
            <person name="Varghese N."/>
            <person name="Submissions S."/>
        </authorList>
    </citation>
    <scope>NUCLEOTIDE SEQUENCE [LARGE SCALE GENOMIC DNA]</scope>
    <source>
        <strain evidence="4 5">LMG 22274</strain>
    </source>
</reference>
<name>A0A1A5XHT3_9BURK</name>
<dbReference type="CDD" id="cd03057">
    <property type="entry name" value="GST_N_Beta"/>
    <property type="match status" value="1"/>
</dbReference>
<evidence type="ECO:0000259" key="2">
    <source>
        <dbReference type="PROSITE" id="PS50405"/>
    </source>
</evidence>
<evidence type="ECO:0000313" key="5">
    <source>
        <dbReference type="Proteomes" id="UP000183529"/>
    </source>
</evidence>
<dbReference type="PANTHER" id="PTHR44051:SF8">
    <property type="entry name" value="GLUTATHIONE S-TRANSFERASE GSTA"/>
    <property type="match status" value="1"/>
</dbReference>
<evidence type="ECO:0000313" key="4">
    <source>
        <dbReference type="EMBL" id="SEK12797.1"/>
    </source>
</evidence>
<evidence type="ECO:0000313" key="6">
    <source>
        <dbReference type="Proteomes" id="UP000247515"/>
    </source>
</evidence>
<dbReference type="EMBL" id="QJJV01000020">
    <property type="protein sequence ID" value="PXX10878.1"/>
    <property type="molecule type" value="Genomic_DNA"/>
</dbReference>
<dbReference type="SUPFAM" id="SSF47616">
    <property type="entry name" value="GST C-terminal domain-like"/>
    <property type="match status" value="1"/>
</dbReference>
<protein>
    <submittedName>
        <fullName evidence="4">Glutathione S-transferase</fullName>
    </submittedName>
</protein>
<feature type="domain" description="GST N-terminal" evidence="1">
    <location>
        <begin position="1"/>
        <end position="81"/>
    </location>
</feature>
<dbReference type="InterPro" id="IPR036282">
    <property type="entry name" value="Glutathione-S-Trfase_C_sf"/>
</dbReference>
<comment type="caution">
    <text evidence="4">The sequence shown here is derived from an EMBL/GenBank/DDBJ whole genome shotgun (WGS) entry which is preliminary data.</text>
</comment>